<evidence type="ECO:0000313" key="2">
    <source>
        <dbReference type="EMBL" id="RCX19767.1"/>
    </source>
</evidence>
<dbReference type="EMBL" id="QPJW01000004">
    <property type="protein sequence ID" value="RCX19767.1"/>
    <property type="molecule type" value="Genomic_DNA"/>
</dbReference>
<proteinExistence type="predicted"/>
<accession>A0A369BH15</accession>
<protein>
    <submittedName>
        <fullName evidence="2">GT2 family glycosyltransferase</fullName>
    </submittedName>
</protein>
<dbReference type="CDD" id="cd04186">
    <property type="entry name" value="GT_2_like_c"/>
    <property type="match status" value="1"/>
</dbReference>
<dbReference type="InterPro" id="IPR029044">
    <property type="entry name" value="Nucleotide-diphossugar_trans"/>
</dbReference>
<keyword evidence="2" id="KW-0808">Transferase</keyword>
<dbReference type="GO" id="GO:0016740">
    <property type="term" value="F:transferase activity"/>
    <property type="evidence" value="ECO:0007669"/>
    <property type="project" value="UniProtKB-KW"/>
</dbReference>
<dbReference type="PANTHER" id="PTHR43179:SF7">
    <property type="entry name" value="RHAMNOSYLTRANSFERASE WBBL"/>
    <property type="match status" value="1"/>
</dbReference>
<feature type="domain" description="Glycosyltransferase 2-like" evidence="1">
    <location>
        <begin position="35"/>
        <end position="167"/>
    </location>
</feature>
<comment type="caution">
    <text evidence="2">The sequence shown here is derived from an EMBL/GenBank/DDBJ whole genome shotgun (WGS) entry which is preliminary data.</text>
</comment>
<dbReference type="AlphaFoldDB" id="A0A369BH15"/>
<evidence type="ECO:0000259" key="1">
    <source>
        <dbReference type="Pfam" id="PF00535"/>
    </source>
</evidence>
<organism evidence="2 3">
    <name type="scientific">Fontibacillus phaseoli</name>
    <dbReference type="NCBI Taxonomy" id="1416533"/>
    <lineage>
        <taxon>Bacteria</taxon>
        <taxon>Bacillati</taxon>
        <taxon>Bacillota</taxon>
        <taxon>Bacilli</taxon>
        <taxon>Bacillales</taxon>
        <taxon>Paenibacillaceae</taxon>
        <taxon>Fontibacillus</taxon>
    </lineage>
</organism>
<dbReference type="InterPro" id="IPR001173">
    <property type="entry name" value="Glyco_trans_2-like"/>
</dbReference>
<dbReference type="Proteomes" id="UP000253090">
    <property type="component" value="Unassembled WGS sequence"/>
</dbReference>
<gene>
    <name evidence="2" type="ORF">DFP94_104222</name>
</gene>
<dbReference type="OrthoDB" id="8936324at2"/>
<dbReference type="Gene3D" id="3.90.550.10">
    <property type="entry name" value="Spore Coat Polysaccharide Biosynthesis Protein SpsA, Chain A"/>
    <property type="match status" value="1"/>
</dbReference>
<evidence type="ECO:0000313" key="3">
    <source>
        <dbReference type="Proteomes" id="UP000253090"/>
    </source>
</evidence>
<keyword evidence="3" id="KW-1185">Reference proteome</keyword>
<reference evidence="2 3" key="1">
    <citation type="submission" date="2018-07" db="EMBL/GenBank/DDBJ databases">
        <title>Genomic Encyclopedia of Type Strains, Phase III (KMG-III): the genomes of soil and plant-associated and newly described type strains.</title>
        <authorList>
            <person name="Whitman W."/>
        </authorList>
    </citation>
    <scope>NUCLEOTIDE SEQUENCE [LARGE SCALE GENOMIC DNA]</scope>
    <source>
        <strain evidence="2 3">CECT 8333</strain>
    </source>
</reference>
<dbReference type="Pfam" id="PF00535">
    <property type="entry name" value="Glycos_transf_2"/>
    <property type="match status" value="1"/>
</dbReference>
<sequence>MPERNADFHRGYEAGYARGVLAGKQNFGTRFDGVSIIIPTFNKQELLLECLDSIEACTDYPYEIIVVDNGSQDGTAELLRKRRGPLRLAVHERNLGFARAVNTGLMMAKGSHIVLLNNDVLVTERWLSQLLRCLRDCPEAAAVGPVTNYIGGEQQIDVPYIDLPGMRDFAAAHNRSDPAKWRDTNRLVGFCLLIPRSTFEQIGYFDEGYEIGNYEDDDWMIRLRFLGKKLKIAGDTFVHHYGSMTMKALGAHGFADVNGRNENFFAEKWGDPHAFLQRVDYLSRNSGDGLRMSRFLPSNRWVKSSSGRVYRLKQGVRYPLARHLVYEELWHQAVRLSINDLLQLPLGEEIAEPDYHSTRHASQDDGDRVYRDQDGRLYQIESGERREISSAYTCRAWGYPLPEQDHFPPELRGLPEGFPILPPVRLVSEDL</sequence>
<name>A0A369BH15_9BACL</name>
<dbReference type="PANTHER" id="PTHR43179">
    <property type="entry name" value="RHAMNOSYLTRANSFERASE WBBL"/>
    <property type="match status" value="1"/>
</dbReference>
<dbReference type="RefSeq" id="WP_114497012.1">
    <property type="nucleotide sequence ID" value="NZ_QPJW01000004.1"/>
</dbReference>
<dbReference type="SUPFAM" id="SSF53448">
    <property type="entry name" value="Nucleotide-diphospho-sugar transferases"/>
    <property type="match status" value="1"/>
</dbReference>